<evidence type="ECO:0000256" key="5">
    <source>
        <dbReference type="ARBA" id="ARBA00038092"/>
    </source>
</evidence>
<dbReference type="PANTHER" id="PTHR46042:SF1">
    <property type="entry name" value="DIPHTHINE METHYLTRANSFERASE"/>
    <property type="match status" value="1"/>
</dbReference>
<keyword evidence="9" id="KW-1185">Reference proteome</keyword>
<dbReference type="SUPFAM" id="SSF50978">
    <property type="entry name" value="WD40 repeat-like"/>
    <property type="match status" value="1"/>
</dbReference>
<dbReference type="GO" id="GO:0061685">
    <property type="term" value="F:diphthine methylesterase activity"/>
    <property type="evidence" value="ECO:0000318"/>
    <property type="project" value="GO_Central"/>
</dbReference>
<evidence type="ECO:0000256" key="4">
    <source>
        <dbReference type="ARBA" id="ARBA00022801"/>
    </source>
</evidence>
<name>Q5KNS3_CRYD1</name>
<sequence>MSLSRAKSLANVDTLYSADSIEFCPFEGFQDLLVCGTYQIVEPENGGRRVDADVSDDEQAPKQTQRVGRLLLFQVGHGHQLQELQRIETSAILDIKWSPNPTGEPQLAVADAKGRITVFGLDVETKHLREVQRLDVADETKLCLSLDFSNRRNLLSPSEIITSVSSGSLAHLIPTTSGYVLSSSWSAHDYEPWITAFDIDDPKTVWSGGDDCKLKRWDLREPSRPTFVNKNFEAGVTTITPSPHTPNLLAVGSYDEKLRFFDARSAMEPLLTIPMGGGIWRTRFHPRAERAGDLLVACMHAGFKTVHISQGMTGGDWESDYNMNGSVVKIFEGHSSLAYGADWSRLPMEEGESLVGTCSFYDHTMHLWQA</sequence>
<comment type="pathway">
    <text evidence="1">Protein modification; peptidyl-diphthamide biosynthesis.</text>
</comment>
<dbReference type="InParanoid" id="Q5KNS3"/>
<dbReference type="Proteomes" id="UP000002149">
    <property type="component" value="Chromosome 1"/>
</dbReference>
<comment type="catalytic activity">
    <reaction evidence="7">
        <text>diphthine methyl ester-[translation elongation factor 2] + H2O = diphthine-[translation elongation factor 2] + methanol + H(+)</text>
        <dbReference type="Rhea" id="RHEA:42656"/>
        <dbReference type="Rhea" id="RHEA-COMP:10172"/>
        <dbReference type="Rhea" id="RHEA-COMP:10173"/>
        <dbReference type="ChEBI" id="CHEBI:15377"/>
        <dbReference type="ChEBI" id="CHEBI:15378"/>
        <dbReference type="ChEBI" id="CHEBI:17790"/>
        <dbReference type="ChEBI" id="CHEBI:79005"/>
        <dbReference type="ChEBI" id="CHEBI:82696"/>
        <dbReference type="EC" id="3.1.1.97"/>
    </reaction>
</comment>
<evidence type="ECO:0000256" key="7">
    <source>
        <dbReference type="ARBA" id="ARBA00047551"/>
    </source>
</evidence>
<dbReference type="GO" id="GO:0005737">
    <property type="term" value="C:cytoplasm"/>
    <property type="evidence" value="ECO:0000318"/>
    <property type="project" value="GO_Central"/>
</dbReference>
<dbReference type="SMART" id="SM00320">
    <property type="entry name" value="WD40"/>
    <property type="match status" value="4"/>
</dbReference>
<gene>
    <name evidence="8" type="ordered locus">CNA05490</name>
</gene>
<organism evidence="8 9">
    <name type="scientific">Cryptococcus deneoformans (strain JEC21 / ATCC MYA-565)</name>
    <name type="common">Cryptococcus neoformans var. neoformans serotype D</name>
    <dbReference type="NCBI Taxonomy" id="214684"/>
    <lineage>
        <taxon>Eukaryota</taxon>
        <taxon>Fungi</taxon>
        <taxon>Dikarya</taxon>
        <taxon>Basidiomycota</taxon>
        <taxon>Agaricomycotina</taxon>
        <taxon>Tremellomycetes</taxon>
        <taxon>Tremellales</taxon>
        <taxon>Cryptococcaceae</taxon>
        <taxon>Cryptococcus</taxon>
        <taxon>Cryptococcus neoformans species complex</taxon>
    </lineage>
</organism>
<accession>Q5KNS3</accession>
<dbReference type="InterPro" id="IPR036322">
    <property type="entry name" value="WD40_repeat_dom_sf"/>
</dbReference>
<dbReference type="eggNOG" id="KOG0280">
    <property type="taxonomic scope" value="Eukaryota"/>
</dbReference>
<dbReference type="PANTHER" id="PTHR46042">
    <property type="entry name" value="DIPHTHINE METHYLTRANSFERASE"/>
    <property type="match status" value="1"/>
</dbReference>
<dbReference type="Gene3D" id="2.130.10.10">
    <property type="entry name" value="YVTN repeat-like/Quinoprotein amine dehydrogenase"/>
    <property type="match status" value="1"/>
</dbReference>
<dbReference type="EC" id="3.1.1.97" evidence="6"/>
<dbReference type="KEGG" id="cne:CNA05490"/>
<dbReference type="GeneID" id="3253983"/>
<dbReference type="FunCoup" id="Q5KNS3">
    <property type="interactions" value="864"/>
</dbReference>
<protein>
    <recommendedName>
        <fullName evidence="6">methylated diphthine methylhydrolase</fullName>
        <ecNumber evidence="6">3.1.1.97</ecNumber>
    </recommendedName>
</protein>
<evidence type="ECO:0000256" key="6">
    <source>
        <dbReference type="ARBA" id="ARBA00039131"/>
    </source>
</evidence>
<reference evidence="8 9" key="1">
    <citation type="journal article" date="2005" name="Science">
        <title>The genome of the basidiomycetous yeast and human pathogen Cryptococcus neoformans.</title>
        <authorList>
            <person name="Loftus B.J."/>
            <person name="Fung E."/>
            <person name="Roncaglia P."/>
            <person name="Rowley D."/>
            <person name="Amedeo P."/>
            <person name="Bruno D."/>
            <person name="Vamathevan J."/>
            <person name="Miranda M."/>
            <person name="Anderson I.J."/>
            <person name="Fraser J.A."/>
            <person name="Allen J.E."/>
            <person name="Bosdet I.E."/>
            <person name="Brent M.R."/>
            <person name="Chiu R."/>
            <person name="Doering T.L."/>
            <person name="Donlin M.J."/>
            <person name="D'Souza C.A."/>
            <person name="Fox D.S."/>
            <person name="Grinberg V."/>
            <person name="Fu J."/>
            <person name="Fukushima M."/>
            <person name="Haas B.J."/>
            <person name="Huang J.C."/>
            <person name="Janbon G."/>
            <person name="Jones S.J."/>
            <person name="Koo H.L."/>
            <person name="Krzywinski M.I."/>
            <person name="Kwon-Chung J.K."/>
            <person name="Lengeler K.B."/>
            <person name="Maiti R."/>
            <person name="Marra M.A."/>
            <person name="Marra R.E."/>
            <person name="Mathewson C.A."/>
            <person name="Mitchell T.G."/>
            <person name="Pertea M."/>
            <person name="Riggs F.R."/>
            <person name="Salzberg S.L."/>
            <person name="Schein J.E."/>
            <person name="Shvartsbeyn A."/>
            <person name="Shin H."/>
            <person name="Shumway M."/>
            <person name="Specht C.A."/>
            <person name="Suh B.B."/>
            <person name="Tenney A."/>
            <person name="Utterback T.R."/>
            <person name="Wickes B.L."/>
            <person name="Wortman J.R."/>
            <person name="Wye N.H."/>
            <person name="Kronstad J.W."/>
            <person name="Lodge J.K."/>
            <person name="Heitman J."/>
            <person name="Davis R.W."/>
            <person name="Fraser C.M."/>
            <person name="Hyman R.W."/>
        </authorList>
    </citation>
    <scope>NUCLEOTIDE SEQUENCE [LARGE SCALE GENOMIC DNA]</scope>
    <source>
        <strain evidence="9">JEC21 / ATCC MYA-565</strain>
    </source>
</reference>
<dbReference type="STRING" id="214684.Q5KNS3"/>
<keyword evidence="4" id="KW-0378">Hydrolase</keyword>
<dbReference type="InterPro" id="IPR001680">
    <property type="entry name" value="WD40_rpt"/>
</dbReference>
<evidence type="ECO:0000256" key="2">
    <source>
        <dbReference type="ARBA" id="ARBA00022574"/>
    </source>
</evidence>
<keyword evidence="2" id="KW-0853">WD repeat</keyword>
<dbReference type="InterPro" id="IPR052415">
    <property type="entry name" value="Diphthine_MTase"/>
</dbReference>
<dbReference type="AlphaFoldDB" id="Q5KNS3"/>
<dbReference type="RefSeq" id="XP_024512095.1">
    <property type="nucleotide sequence ID" value="XM_024656308.1"/>
</dbReference>
<dbReference type="GO" id="GO:0017183">
    <property type="term" value="P:protein histidyl modification to diphthamide"/>
    <property type="evidence" value="ECO:0000318"/>
    <property type="project" value="GO_Central"/>
</dbReference>
<evidence type="ECO:0000256" key="1">
    <source>
        <dbReference type="ARBA" id="ARBA00005156"/>
    </source>
</evidence>
<keyword evidence="3" id="KW-0677">Repeat</keyword>
<evidence type="ECO:0000256" key="3">
    <source>
        <dbReference type="ARBA" id="ARBA00022737"/>
    </source>
</evidence>
<evidence type="ECO:0000313" key="8">
    <source>
        <dbReference type="EMBL" id="AAW41421.2"/>
    </source>
</evidence>
<dbReference type="VEuPathDB" id="FungiDB:CNA05490"/>
<proteinExistence type="inferred from homology"/>
<dbReference type="OrthoDB" id="1930760at2759"/>
<evidence type="ECO:0000313" key="9">
    <source>
        <dbReference type="Proteomes" id="UP000002149"/>
    </source>
</evidence>
<dbReference type="InterPro" id="IPR015943">
    <property type="entry name" value="WD40/YVTN_repeat-like_dom_sf"/>
</dbReference>
<dbReference type="PaxDb" id="214684-Q5KNS3"/>
<dbReference type="EMBL" id="AE017341">
    <property type="protein sequence ID" value="AAW41421.2"/>
    <property type="molecule type" value="Genomic_DNA"/>
</dbReference>
<comment type="similarity">
    <text evidence="5">Belongs to the DPH7 family.</text>
</comment>
<dbReference type="HOGENOM" id="CLU_036100_2_0_1"/>